<proteinExistence type="predicted"/>
<reference evidence="2" key="1">
    <citation type="submission" date="2023-03" db="EMBL/GenBank/DDBJ databases">
        <title>Massive genome expansion in bonnet fungi (Mycena s.s.) driven by repeated elements and novel gene families across ecological guilds.</title>
        <authorList>
            <consortium name="Lawrence Berkeley National Laboratory"/>
            <person name="Harder C.B."/>
            <person name="Miyauchi S."/>
            <person name="Viragh M."/>
            <person name="Kuo A."/>
            <person name="Thoen E."/>
            <person name="Andreopoulos B."/>
            <person name="Lu D."/>
            <person name="Skrede I."/>
            <person name="Drula E."/>
            <person name="Henrissat B."/>
            <person name="Morin E."/>
            <person name="Kohler A."/>
            <person name="Barry K."/>
            <person name="LaButti K."/>
            <person name="Morin E."/>
            <person name="Salamov A."/>
            <person name="Lipzen A."/>
            <person name="Mereny Z."/>
            <person name="Hegedus B."/>
            <person name="Baldrian P."/>
            <person name="Stursova M."/>
            <person name="Weitz H."/>
            <person name="Taylor A."/>
            <person name="Grigoriev I.V."/>
            <person name="Nagy L.G."/>
            <person name="Martin F."/>
            <person name="Kauserud H."/>
        </authorList>
    </citation>
    <scope>NUCLEOTIDE SEQUENCE</scope>
    <source>
        <strain evidence="2">CBHHK200</strain>
    </source>
</reference>
<organism evidence="2 3">
    <name type="scientific">Mycena alexandri</name>
    <dbReference type="NCBI Taxonomy" id="1745969"/>
    <lineage>
        <taxon>Eukaryota</taxon>
        <taxon>Fungi</taxon>
        <taxon>Dikarya</taxon>
        <taxon>Basidiomycota</taxon>
        <taxon>Agaricomycotina</taxon>
        <taxon>Agaricomycetes</taxon>
        <taxon>Agaricomycetidae</taxon>
        <taxon>Agaricales</taxon>
        <taxon>Marasmiineae</taxon>
        <taxon>Mycenaceae</taxon>
        <taxon>Mycena</taxon>
    </lineage>
</organism>
<protein>
    <recommendedName>
        <fullName evidence="4">Fungal N-terminal domain-containing protein</fullName>
    </recommendedName>
</protein>
<dbReference type="Gene3D" id="1.20.930.20">
    <property type="entry name" value="Adaptor protein Cbl, N-terminal domain"/>
    <property type="match status" value="1"/>
</dbReference>
<evidence type="ECO:0000256" key="1">
    <source>
        <dbReference type="SAM" id="SignalP"/>
    </source>
</evidence>
<gene>
    <name evidence="2" type="ORF">C8F04DRAFT_1112571</name>
</gene>
<dbReference type="CDD" id="cd21037">
    <property type="entry name" value="MLKL_NTD"/>
    <property type="match status" value="1"/>
</dbReference>
<feature type="signal peptide" evidence="1">
    <location>
        <begin position="1"/>
        <end position="28"/>
    </location>
</feature>
<dbReference type="Proteomes" id="UP001218188">
    <property type="component" value="Unassembled WGS sequence"/>
</dbReference>
<comment type="caution">
    <text evidence="2">The sequence shown here is derived from an EMBL/GenBank/DDBJ whole genome shotgun (WGS) entry which is preliminary data.</text>
</comment>
<keyword evidence="1" id="KW-0732">Signal</keyword>
<accession>A0AAD6SNN0</accession>
<dbReference type="GO" id="GO:0007166">
    <property type="term" value="P:cell surface receptor signaling pathway"/>
    <property type="evidence" value="ECO:0007669"/>
    <property type="project" value="InterPro"/>
</dbReference>
<dbReference type="EMBL" id="JARJCM010000087">
    <property type="protein sequence ID" value="KAJ7030810.1"/>
    <property type="molecule type" value="Genomic_DNA"/>
</dbReference>
<keyword evidence="3" id="KW-1185">Reference proteome</keyword>
<evidence type="ECO:0000313" key="3">
    <source>
        <dbReference type="Proteomes" id="UP001218188"/>
    </source>
</evidence>
<name>A0AAD6SNN0_9AGAR</name>
<evidence type="ECO:0008006" key="4">
    <source>
        <dbReference type="Google" id="ProtNLM"/>
    </source>
</evidence>
<feature type="chain" id="PRO_5042153305" description="Fungal N-terminal domain-containing protein" evidence="1">
    <location>
        <begin position="29"/>
        <end position="120"/>
    </location>
</feature>
<dbReference type="InterPro" id="IPR036537">
    <property type="entry name" value="Adaptor_Cbl_N_dom_sf"/>
</dbReference>
<evidence type="ECO:0000313" key="2">
    <source>
        <dbReference type="EMBL" id="KAJ7030810.1"/>
    </source>
</evidence>
<sequence>MSLPIVSVLSSAFTVFEFILASVQTVKAARNQLDVLSTSTQQLLTTLNQEFTESRLIPEQCVKALADLNTLLRDILRYAERIKDSGFLKLLLQKDSRAFKIEMFQKRVGVCINAFQVSVT</sequence>
<dbReference type="InterPro" id="IPR059179">
    <property type="entry name" value="MLKL-like_MCAfunc"/>
</dbReference>
<dbReference type="AlphaFoldDB" id="A0AAD6SNN0"/>